<keyword evidence="2" id="KW-1185">Reference proteome</keyword>
<evidence type="ECO:0000313" key="2">
    <source>
        <dbReference type="Proteomes" id="UP000749646"/>
    </source>
</evidence>
<reference evidence="1" key="1">
    <citation type="journal article" date="2020" name="Fungal Divers.">
        <title>Resolving the Mortierellaceae phylogeny through synthesis of multi-gene phylogenetics and phylogenomics.</title>
        <authorList>
            <person name="Vandepol N."/>
            <person name="Liber J."/>
            <person name="Desiro A."/>
            <person name="Na H."/>
            <person name="Kennedy M."/>
            <person name="Barry K."/>
            <person name="Grigoriev I.V."/>
            <person name="Miller A.N."/>
            <person name="O'Donnell K."/>
            <person name="Stajich J.E."/>
            <person name="Bonito G."/>
        </authorList>
    </citation>
    <scope>NUCLEOTIDE SEQUENCE</scope>
    <source>
        <strain evidence="1">MES-2147</strain>
    </source>
</reference>
<name>A0A9P6MGV9_9FUNG</name>
<dbReference type="EMBL" id="JAAAHW010000752">
    <property type="protein sequence ID" value="KAF9999338.1"/>
    <property type="molecule type" value="Genomic_DNA"/>
</dbReference>
<evidence type="ECO:0000313" key="1">
    <source>
        <dbReference type="EMBL" id="KAF9999338.1"/>
    </source>
</evidence>
<dbReference type="Proteomes" id="UP000749646">
    <property type="component" value="Unassembled WGS sequence"/>
</dbReference>
<dbReference type="OrthoDB" id="2437965at2759"/>
<organism evidence="1 2">
    <name type="scientific">Modicella reniformis</name>
    <dbReference type="NCBI Taxonomy" id="1440133"/>
    <lineage>
        <taxon>Eukaryota</taxon>
        <taxon>Fungi</taxon>
        <taxon>Fungi incertae sedis</taxon>
        <taxon>Mucoromycota</taxon>
        <taxon>Mortierellomycotina</taxon>
        <taxon>Mortierellomycetes</taxon>
        <taxon>Mortierellales</taxon>
        <taxon>Mortierellaceae</taxon>
        <taxon>Modicella</taxon>
    </lineage>
</organism>
<gene>
    <name evidence="1" type="ORF">BGZ65_005299</name>
</gene>
<comment type="caution">
    <text evidence="1">The sequence shown here is derived from an EMBL/GenBank/DDBJ whole genome shotgun (WGS) entry which is preliminary data.</text>
</comment>
<dbReference type="AlphaFoldDB" id="A0A9P6MGV9"/>
<sequence>MNSKNPFELAELRRRLSLFLSSTDAIACAQVCKSWSDDFLLAIWHTIEESSHNQLGKLDECIIAKHGHRIRVINGLTEGRLLDKLQNASVSKLRSLSMVMSNKSLFLAHCYDLIHRNVNSLTSLNFSIILPIDLTLYFSVDCLSPFPYRGATSSLTYLKIHGLCMTRNAFSRMLNICESLEHIDIQNTYLQSVIFTDKYQHPRLTHLTAPVEQVFHADHVVNKPSILFHFPNLTHWETWQSTSLFEFDINRCSMEIAQYCPHIKALYNLHGPGRFPLSKLLIYGLRNLTEICVQPKQLSLEIIMSMLSHKNSLTTVRTISSNDDFLQSNDDFLQSNDDFLQSNSMQEVEDHLANSGGPIQFLPSQCLRLQEFSLQSHEMDMDDVDRFSWMCQDLQVLHVRIKDLNTTDKINTTLQMWVDGKRAKRGNNVNKETEQATQATQYLNPSSVGYPKQQDAIEFRVARHLLRFKKLRTVWLGTKIWKA</sequence>
<accession>A0A9P6MGV9</accession>
<protein>
    <submittedName>
        <fullName evidence="1">Uncharacterized protein</fullName>
    </submittedName>
</protein>
<proteinExistence type="predicted"/>